<reference evidence="1" key="1">
    <citation type="submission" date="2022-03" db="EMBL/GenBank/DDBJ databases">
        <title>Streptomyces 7R015 and 7R016 isolated from Barleria lupulina in Thailand.</title>
        <authorList>
            <person name="Kanchanasin P."/>
            <person name="Phongsopitanun W."/>
            <person name="Tanasupawat S."/>
        </authorList>
    </citation>
    <scope>NUCLEOTIDE SEQUENCE</scope>
    <source>
        <strain evidence="1">7R015</strain>
    </source>
</reference>
<dbReference type="RefSeq" id="WP_242775359.1">
    <property type="nucleotide sequence ID" value="NZ_JALDAY010000015.1"/>
</dbReference>
<name>A0ABS9YLW6_9ACTN</name>
<organism evidence="1 2">
    <name type="scientific">Streptomyces cylindrosporus</name>
    <dbReference type="NCBI Taxonomy" id="2927583"/>
    <lineage>
        <taxon>Bacteria</taxon>
        <taxon>Bacillati</taxon>
        <taxon>Actinomycetota</taxon>
        <taxon>Actinomycetes</taxon>
        <taxon>Kitasatosporales</taxon>
        <taxon>Streptomycetaceae</taxon>
        <taxon>Streptomyces</taxon>
    </lineage>
</organism>
<proteinExistence type="predicted"/>
<keyword evidence="2" id="KW-1185">Reference proteome</keyword>
<gene>
    <name evidence="1" type="ORF">MQP27_41375</name>
</gene>
<sequence length="107" mass="11575">MDPEGEPLRACPHCGSTAIPADADDTATVTLTKHELRILGIWASNYAEGIKNSPGCEDSPKVIYGILDHLGTQTDVALSMRQEMADVRAAFPESKVTVYRNGEETDL</sequence>
<accession>A0ABS9YLW6</accession>
<dbReference type="Proteomes" id="UP001165269">
    <property type="component" value="Unassembled WGS sequence"/>
</dbReference>
<dbReference type="EMBL" id="JALDAY010000015">
    <property type="protein sequence ID" value="MCI3277540.1"/>
    <property type="molecule type" value="Genomic_DNA"/>
</dbReference>
<comment type="caution">
    <text evidence="1">The sequence shown here is derived from an EMBL/GenBank/DDBJ whole genome shotgun (WGS) entry which is preliminary data.</text>
</comment>
<evidence type="ECO:0000313" key="1">
    <source>
        <dbReference type="EMBL" id="MCI3277540.1"/>
    </source>
</evidence>
<evidence type="ECO:0000313" key="2">
    <source>
        <dbReference type="Proteomes" id="UP001165269"/>
    </source>
</evidence>
<protein>
    <submittedName>
        <fullName evidence="1">Uncharacterized protein</fullName>
    </submittedName>
</protein>